<evidence type="ECO:0000256" key="9">
    <source>
        <dbReference type="ARBA" id="ARBA00029910"/>
    </source>
</evidence>
<keyword evidence="4" id="KW-0645">Protease</keyword>
<feature type="region of interest" description="Disordered" evidence="11">
    <location>
        <begin position="173"/>
        <end position="293"/>
    </location>
</feature>
<dbReference type="PANTHER" id="PTHR24006:SF702">
    <property type="entry name" value="UBIQUITIN CARBOXYL-TERMINAL HYDROLASE 47"/>
    <property type="match status" value="1"/>
</dbReference>
<dbReference type="InterPro" id="IPR050164">
    <property type="entry name" value="Peptidase_C19"/>
</dbReference>
<feature type="compositionally biased region" description="Polar residues" evidence="11">
    <location>
        <begin position="254"/>
        <end position="263"/>
    </location>
</feature>
<sequence length="1513" mass="170346">MDIFIIDDSCTDDSTSAVISLFCLCIFEKTEIELISKPGIAGFNLHFEIWVLLQYITAEKWKIIAAFIDSIHICILPMVSSDEGSTVCIVLDHMPDSQQKRQLLIVRPSYLVVDLLDDIKRQYQYHTFDLKLKTTKDADSIILNNFKGKTLLEAGLKFTPEFRNTLVIENPSLSSQAASDNPDGQSVVKKKKKPEAMNLSGVNNNNHNKTLNDSSSTEGTNKLSNGDTKMSNEESKVTENDVCSDDDLDLGASASPTESNSMHSIPIPPNPPALPMYDIGEASTSTEKTERSSYGNFRKIKTNSLDRPHFVGLVNQAMTCYLNSLLQALFMTPEFRNALYNWEFDGNGESKSIPYQLQKLFLNLQTSTKSAVETTDLTKSFGWDSTEAWQQHDIQELCRVMFDALEQKFKNTKQADLINQLYEGKMTDYVKCLECSTEKSREDTLLDIPLPVRPFGSSIAYNSVEEALRAFVQPETLDGNNQYHCETCDKKCDAHKGLKFTKFPYILTLHLKRFDFDYQTMHRIKLNDKVTFPQTLNLNGFVNQTDILTTTGQQPTPVSSDNVSIGHESVESAMKCDDCSTTDSGSALEDDGTMSAGQSTTNAGQDPADLQEDDEGIDMNGGDGKSTTSSSPNDSGPYFYELFSIMIHSGSASGGHYYAYIKDFESGQWFSFNDQTVSPITQDDIQKSFGGAGYKAFLSAYSSSTNAYMLMYRQIDPQRNAKFIKESEFPEHIKQLKLTLKEKEDNERSYRNYATDLIKIKVFFYSPKQQKLVDSNVYVSQDTTLDETLEEAHRRLGKQVGTIDLFRLVAYDSLTETIDRSFEGREKDTINNIMTSLKNNNNELLLEMRKPDEEFDVYLPGGIITKVYTVDLQTADIDGPVQIRGLQNGTVMDYKKAIAKKLKLNASSLVIAKINATGGIQNSGNEFSCSVAKVLEDDNVTLSDEQLHLSHKVFVAQVNSAILDDANQRMKKIVERFEHIITLYFILPDTSKESLDKLQIPVYNPANCSDYLSPNVKTPTAYSKLLPSFDTVDAMCYVNPSPVPTHVNNCNAQQNASSLAATTAAFNHEMNLNASGDYRRISPLPLLEPTECNSEDSSLSDSDRTLVDAAQDDLSHISSTSNSPACSDPHLSSPDDFGEQNNSNSNSDNDVDMTLQLEMQMERGKSSYFRATPYTELNTSVDEEPQKMLKALVDRSMTVAALKYHLQPYIGVPHTHFKIHLTTRNQECTRLNETLSSFKDGERLQIELGRALQKGEYKCKIFYLNLKEIDDDTEKLPLICEWILREDTEVGPTLNEMLAYINKLDPKYAHLTPNNCWLRKKGCKIPSKVLLPDQKFGEDMLLLPSGNEVIIEEIHEGYPEFKDPDDTIIFARRWNPSTRTLGEFQEVVIPSENGELMTILSKISGIPLENLEYSKMTNSFPRCSVSNMSIPTLLWYDTPATYSDRSMPNDGTLVFYKDKTEQLKELTTEEREQMLNKNVTELNTSSRISSTYSPKKERALKIHLDWSPKKRDD</sequence>
<evidence type="ECO:0000256" key="4">
    <source>
        <dbReference type="ARBA" id="ARBA00022670"/>
    </source>
</evidence>
<dbReference type="GO" id="GO:0005634">
    <property type="term" value="C:nucleus"/>
    <property type="evidence" value="ECO:0007669"/>
    <property type="project" value="TreeGrafter"/>
</dbReference>
<name>A0A336M8M7_CULSO</name>
<comment type="catalytic activity">
    <reaction evidence="1">
        <text>Thiol-dependent hydrolysis of ester, thioester, amide, peptide and isopeptide bonds formed by the C-terminal Gly of ubiquitin (a 76-residue protein attached to proteins as an intracellular targeting signal).</text>
        <dbReference type="EC" id="3.4.19.12"/>
    </reaction>
</comment>
<feature type="region of interest" description="Disordered" evidence="11">
    <location>
        <begin position="574"/>
        <end position="633"/>
    </location>
</feature>
<evidence type="ECO:0000256" key="11">
    <source>
        <dbReference type="SAM" id="MobiDB-lite"/>
    </source>
</evidence>
<dbReference type="GO" id="GO:0004843">
    <property type="term" value="F:cysteine-type deubiquitinase activity"/>
    <property type="evidence" value="ECO:0007669"/>
    <property type="project" value="UniProtKB-EC"/>
</dbReference>
<dbReference type="InterPro" id="IPR045578">
    <property type="entry name" value="USP47_C"/>
</dbReference>
<dbReference type="InterPro" id="IPR028889">
    <property type="entry name" value="USP"/>
</dbReference>
<feature type="region of interest" description="Disordered" evidence="11">
    <location>
        <begin position="1116"/>
        <end position="1150"/>
    </location>
</feature>
<dbReference type="GO" id="GO:0016579">
    <property type="term" value="P:protein deubiquitination"/>
    <property type="evidence" value="ECO:0007669"/>
    <property type="project" value="InterPro"/>
</dbReference>
<feature type="compositionally biased region" description="Polar residues" evidence="11">
    <location>
        <begin position="1116"/>
        <end position="1125"/>
    </location>
</feature>
<keyword evidence="6" id="KW-0378">Hydrolase</keyword>
<dbReference type="PROSITE" id="PS50235">
    <property type="entry name" value="USP_3"/>
    <property type="match status" value="1"/>
</dbReference>
<keyword evidence="5" id="KW-0833">Ubl conjugation pathway</keyword>
<evidence type="ECO:0000256" key="2">
    <source>
        <dbReference type="ARBA" id="ARBA00009085"/>
    </source>
</evidence>
<dbReference type="PANTHER" id="PTHR24006">
    <property type="entry name" value="UBIQUITIN CARBOXYL-TERMINAL HYDROLASE"/>
    <property type="match status" value="1"/>
</dbReference>
<reference evidence="13" key="1">
    <citation type="submission" date="2018-07" db="EMBL/GenBank/DDBJ databases">
        <authorList>
            <person name="Quirk P.G."/>
            <person name="Krulwich T.A."/>
        </authorList>
    </citation>
    <scope>NUCLEOTIDE SEQUENCE</scope>
</reference>
<dbReference type="InterPro" id="IPR001394">
    <property type="entry name" value="Peptidase_C19_UCH"/>
</dbReference>
<dbReference type="SUPFAM" id="SSF54001">
    <property type="entry name" value="Cysteine proteinases"/>
    <property type="match status" value="1"/>
</dbReference>
<feature type="compositionally biased region" description="Polar residues" evidence="11">
    <location>
        <begin position="200"/>
        <end position="229"/>
    </location>
</feature>
<evidence type="ECO:0000256" key="5">
    <source>
        <dbReference type="ARBA" id="ARBA00022786"/>
    </source>
</evidence>
<dbReference type="PROSITE" id="PS00973">
    <property type="entry name" value="USP_2"/>
    <property type="match status" value="1"/>
</dbReference>
<dbReference type="InterPro" id="IPR038765">
    <property type="entry name" value="Papain-like_cys_pep_sf"/>
</dbReference>
<feature type="compositionally biased region" description="Basic and acidic residues" evidence="11">
    <location>
        <begin position="230"/>
        <end position="239"/>
    </location>
</feature>
<dbReference type="Pfam" id="PF25985">
    <property type="entry name" value="Ubiquitin_USP47_N"/>
    <property type="match status" value="1"/>
</dbReference>
<gene>
    <name evidence="13" type="primary">CSON013709</name>
</gene>
<evidence type="ECO:0000256" key="3">
    <source>
        <dbReference type="ARBA" id="ARBA00012759"/>
    </source>
</evidence>
<feature type="domain" description="USP" evidence="12">
    <location>
        <begin position="311"/>
        <end position="715"/>
    </location>
</feature>
<dbReference type="GO" id="GO:0005829">
    <property type="term" value="C:cytosol"/>
    <property type="evidence" value="ECO:0007669"/>
    <property type="project" value="TreeGrafter"/>
</dbReference>
<dbReference type="VEuPathDB" id="VectorBase:CSON013709"/>
<keyword evidence="7" id="KW-0788">Thiol protease</keyword>
<evidence type="ECO:0000256" key="7">
    <source>
        <dbReference type="ARBA" id="ARBA00022807"/>
    </source>
</evidence>
<proteinExistence type="inferred from homology"/>
<dbReference type="PROSITE" id="PS00972">
    <property type="entry name" value="USP_1"/>
    <property type="match status" value="1"/>
</dbReference>
<dbReference type="Pfam" id="PF00443">
    <property type="entry name" value="UCH"/>
    <property type="match status" value="1"/>
</dbReference>
<evidence type="ECO:0000313" key="13">
    <source>
        <dbReference type="EMBL" id="SSX26626.1"/>
    </source>
</evidence>
<dbReference type="GO" id="GO:0006508">
    <property type="term" value="P:proteolysis"/>
    <property type="evidence" value="ECO:0007669"/>
    <property type="project" value="UniProtKB-KW"/>
</dbReference>
<evidence type="ECO:0000256" key="10">
    <source>
        <dbReference type="ARBA" id="ARBA00032453"/>
    </source>
</evidence>
<dbReference type="CDD" id="cd02659">
    <property type="entry name" value="peptidase_C19C"/>
    <property type="match status" value="1"/>
</dbReference>
<feature type="compositionally biased region" description="Polar residues" evidence="11">
    <location>
        <begin position="595"/>
        <end position="604"/>
    </location>
</feature>
<dbReference type="EMBL" id="UFQT01000700">
    <property type="protein sequence ID" value="SSX26626.1"/>
    <property type="molecule type" value="Genomic_DNA"/>
</dbReference>
<protein>
    <recommendedName>
        <fullName evidence="8">Ubiquitin carboxyl-terminal hydrolase 47</fullName>
        <ecNumber evidence="3">3.4.19.12</ecNumber>
    </recommendedName>
    <alternativeName>
        <fullName evidence="9">Ubiquitin thioesterase 47</fullName>
    </alternativeName>
    <alternativeName>
        <fullName evidence="10">Ubiquitin-specific-processing protease 47</fullName>
    </alternativeName>
</protein>
<evidence type="ECO:0000256" key="1">
    <source>
        <dbReference type="ARBA" id="ARBA00000707"/>
    </source>
</evidence>
<feature type="compositionally biased region" description="Polar residues" evidence="11">
    <location>
        <begin position="173"/>
        <end position="184"/>
    </location>
</feature>
<organism evidence="13">
    <name type="scientific">Culicoides sonorensis</name>
    <name type="common">Biting midge</name>
    <dbReference type="NCBI Taxonomy" id="179676"/>
    <lineage>
        <taxon>Eukaryota</taxon>
        <taxon>Metazoa</taxon>
        <taxon>Ecdysozoa</taxon>
        <taxon>Arthropoda</taxon>
        <taxon>Hexapoda</taxon>
        <taxon>Insecta</taxon>
        <taxon>Pterygota</taxon>
        <taxon>Neoptera</taxon>
        <taxon>Endopterygota</taxon>
        <taxon>Diptera</taxon>
        <taxon>Nematocera</taxon>
        <taxon>Chironomoidea</taxon>
        <taxon>Ceratopogonidae</taxon>
        <taxon>Ceratopogoninae</taxon>
        <taxon>Culicoides</taxon>
        <taxon>Monoculicoides</taxon>
    </lineage>
</organism>
<evidence type="ECO:0000259" key="12">
    <source>
        <dbReference type="PROSITE" id="PS50235"/>
    </source>
</evidence>
<evidence type="ECO:0000256" key="8">
    <source>
        <dbReference type="ARBA" id="ARBA00026136"/>
    </source>
</evidence>
<dbReference type="InterPro" id="IPR018200">
    <property type="entry name" value="USP_CS"/>
</dbReference>
<evidence type="ECO:0000256" key="6">
    <source>
        <dbReference type="ARBA" id="ARBA00022801"/>
    </source>
</evidence>
<dbReference type="Gene3D" id="3.90.70.10">
    <property type="entry name" value="Cysteine proteinases"/>
    <property type="match status" value="1"/>
</dbReference>
<dbReference type="Pfam" id="PF19718">
    <property type="entry name" value="USP47_C"/>
    <property type="match status" value="1"/>
</dbReference>
<accession>A0A336M8M7</accession>
<dbReference type="EC" id="3.4.19.12" evidence="3"/>
<comment type="similarity">
    <text evidence="2">Belongs to the peptidase C19 family.</text>
</comment>